<comment type="similarity">
    <text evidence="1">Belongs to the peptidase U62 family.</text>
</comment>
<dbReference type="PANTHER" id="PTHR43421">
    <property type="entry name" value="METALLOPROTEASE PMBA"/>
    <property type="match status" value="1"/>
</dbReference>
<dbReference type="Gene3D" id="3.30.2290.10">
    <property type="entry name" value="PmbA/TldD superfamily"/>
    <property type="match status" value="1"/>
</dbReference>
<dbReference type="eggNOG" id="COG0312">
    <property type="taxonomic scope" value="Bacteria"/>
</dbReference>
<name>K2L6G6_9GAMM</name>
<dbReference type="InterPro" id="IPR035068">
    <property type="entry name" value="TldD/PmbA_N"/>
</dbReference>
<organism evidence="5 6">
    <name type="scientific">Idiomarina xiamenensis 10-D-4</name>
    <dbReference type="NCBI Taxonomy" id="740709"/>
    <lineage>
        <taxon>Bacteria</taxon>
        <taxon>Pseudomonadati</taxon>
        <taxon>Pseudomonadota</taxon>
        <taxon>Gammaproteobacteria</taxon>
        <taxon>Alteromonadales</taxon>
        <taxon>Idiomarinaceae</taxon>
        <taxon>Idiomarina</taxon>
    </lineage>
</organism>
<evidence type="ECO:0008006" key="7">
    <source>
        <dbReference type="Google" id="ProtNLM"/>
    </source>
</evidence>
<feature type="domain" description="Metalloprotease TldD/E C-terminal" evidence="3">
    <location>
        <begin position="240"/>
        <end position="447"/>
    </location>
</feature>
<dbReference type="EMBL" id="AMRG01000003">
    <property type="protein sequence ID" value="EKE85385.1"/>
    <property type="molecule type" value="Genomic_DNA"/>
</dbReference>
<feature type="domain" description="Metalloprotease TldD/E N-terminal" evidence="2">
    <location>
        <begin position="34"/>
        <end position="98"/>
    </location>
</feature>
<evidence type="ECO:0000313" key="5">
    <source>
        <dbReference type="EMBL" id="EKE85385.1"/>
    </source>
</evidence>
<keyword evidence="6" id="KW-1185">Reference proteome</keyword>
<dbReference type="InterPro" id="IPR045569">
    <property type="entry name" value="Metalloprtase-TldD/E_C"/>
</dbReference>
<dbReference type="SUPFAM" id="SSF111283">
    <property type="entry name" value="Putative modulator of DNA gyrase, PmbA/TldD"/>
    <property type="match status" value="1"/>
</dbReference>
<dbReference type="GO" id="GO:0005829">
    <property type="term" value="C:cytosol"/>
    <property type="evidence" value="ECO:0007669"/>
    <property type="project" value="TreeGrafter"/>
</dbReference>
<evidence type="ECO:0000256" key="1">
    <source>
        <dbReference type="ARBA" id="ARBA00005836"/>
    </source>
</evidence>
<dbReference type="STRING" id="740709.A10D4_03535"/>
<sequence>MSSQQAQLQRQMEQVKTAVADALAQADKAGASAAECAISRSSGISVGTRLGEVETVEFNQDGALGITVYRDQCKGSASTTDLAPQAIKAAVSKACEIARYTSSDPAAGLAPAEMMAYDYPDLNLYFDADQSADYALQQALACERHALGLDARIVNSDGASYSSHAGFRVYGNSHGFIGGYLQSRQSLSCVLIAKQEEQMQRDFSYSVARDQQQLLSPAVVAEQAAKETLARLNARKIDTAKVPVIFRADVANSLFGHLVGAISGGNLYRKSSFLLDSIGQQILPDWLTIEEQPHLSGALASSPFDNEGVRTKTQTIIDKGQLQTYLITSYAARKLDLPVTGHAGGIHNWRVSHGEQDLAALCKQMGRGLLVTELMGQGVNLVNGDYSRGAAGFWVEHGEIQYAVEEITIAGNLADMFKQIVAVGNDVDHRHGVLTGSVLIEQMRIAGN</sequence>
<evidence type="ECO:0000259" key="3">
    <source>
        <dbReference type="Pfam" id="PF19289"/>
    </source>
</evidence>
<feature type="domain" description="Metalloprotease TldD/E central" evidence="4">
    <location>
        <begin position="129"/>
        <end position="232"/>
    </location>
</feature>
<dbReference type="Pfam" id="PF19290">
    <property type="entry name" value="PmbA_TldD_2nd"/>
    <property type="match status" value="1"/>
</dbReference>
<evidence type="ECO:0000259" key="4">
    <source>
        <dbReference type="Pfam" id="PF19290"/>
    </source>
</evidence>
<evidence type="ECO:0000259" key="2">
    <source>
        <dbReference type="Pfam" id="PF01523"/>
    </source>
</evidence>
<dbReference type="PANTHER" id="PTHR43421:SF1">
    <property type="entry name" value="METALLOPROTEASE PMBA"/>
    <property type="match status" value="1"/>
</dbReference>
<dbReference type="GO" id="GO:0006508">
    <property type="term" value="P:proteolysis"/>
    <property type="evidence" value="ECO:0007669"/>
    <property type="project" value="InterPro"/>
</dbReference>
<dbReference type="GO" id="GO:0008237">
    <property type="term" value="F:metallopeptidase activity"/>
    <property type="evidence" value="ECO:0007669"/>
    <property type="project" value="InterPro"/>
</dbReference>
<accession>K2L6G6</accession>
<gene>
    <name evidence="5" type="ORF">A10D4_03535</name>
</gene>
<dbReference type="Pfam" id="PF19289">
    <property type="entry name" value="PmbA_TldD_3rd"/>
    <property type="match status" value="1"/>
</dbReference>
<proteinExistence type="inferred from homology"/>
<dbReference type="AlphaFoldDB" id="K2L6G6"/>
<evidence type="ECO:0000313" key="6">
    <source>
        <dbReference type="Proteomes" id="UP000014115"/>
    </source>
</evidence>
<protein>
    <recommendedName>
        <fullName evidence="7">Metalloprotease PmbA</fullName>
    </recommendedName>
</protein>
<dbReference type="Proteomes" id="UP000014115">
    <property type="component" value="Unassembled WGS sequence"/>
</dbReference>
<dbReference type="InterPro" id="IPR047657">
    <property type="entry name" value="PmbA"/>
</dbReference>
<dbReference type="InterPro" id="IPR045570">
    <property type="entry name" value="Metalloprtase-TldD/E_cen_dom"/>
</dbReference>
<dbReference type="OrthoDB" id="9803618at2"/>
<dbReference type="InterPro" id="IPR036059">
    <property type="entry name" value="TldD/PmbA_sf"/>
</dbReference>
<reference evidence="5 6" key="1">
    <citation type="journal article" date="2012" name="J. Bacteriol.">
        <title>Genome Sequence of Idiomarina xiamenensis Type Strain 10-D-4.</title>
        <authorList>
            <person name="Lai Q."/>
            <person name="Wang L."/>
            <person name="Wang W."/>
            <person name="Shao Z."/>
        </authorList>
    </citation>
    <scope>NUCLEOTIDE SEQUENCE [LARGE SCALE GENOMIC DNA]</scope>
    <source>
        <strain evidence="5 6">10-D-4</strain>
    </source>
</reference>
<dbReference type="InterPro" id="IPR002510">
    <property type="entry name" value="Metalloprtase-TldD/E_N"/>
</dbReference>
<dbReference type="NCBIfam" id="NF008268">
    <property type="entry name" value="PRK11040.1"/>
    <property type="match status" value="1"/>
</dbReference>
<dbReference type="RefSeq" id="WP_008487773.1">
    <property type="nucleotide sequence ID" value="NZ_AMRG01000003.1"/>
</dbReference>
<comment type="caution">
    <text evidence="5">The sequence shown here is derived from an EMBL/GenBank/DDBJ whole genome shotgun (WGS) entry which is preliminary data.</text>
</comment>
<dbReference type="Pfam" id="PF01523">
    <property type="entry name" value="PmbA_TldD_1st"/>
    <property type="match status" value="1"/>
</dbReference>
<dbReference type="PATRIC" id="fig|740709.3.peg.712"/>